<dbReference type="Proteomes" id="UP000287972">
    <property type="component" value="Unassembled WGS sequence"/>
</dbReference>
<name>A0A428PBW6_9HYPO</name>
<organism evidence="1 2">
    <name type="scientific">Fusarium floridanum</name>
    <dbReference type="NCBI Taxonomy" id="1325733"/>
    <lineage>
        <taxon>Eukaryota</taxon>
        <taxon>Fungi</taxon>
        <taxon>Dikarya</taxon>
        <taxon>Ascomycota</taxon>
        <taxon>Pezizomycotina</taxon>
        <taxon>Sordariomycetes</taxon>
        <taxon>Hypocreomycetidae</taxon>
        <taxon>Hypocreales</taxon>
        <taxon>Nectriaceae</taxon>
        <taxon>Fusarium</taxon>
        <taxon>Fusarium solani species complex</taxon>
    </lineage>
</organism>
<proteinExistence type="predicted"/>
<protein>
    <submittedName>
        <fullName evidence="1">Uncharacterized protein</fullName>
    </submittedName>
</protein>
<dbReference type="AlphaFoldDB" id="A0A428PBW6"/>
<comment type="caution">
    <text evidence="1">The sequence shown here is derived from an EMBL/GenBank/DDBJ whole genome shotgun (WGS) entry which is preliminary data.</text>
</comment>
<keyword evidence="2" id="KW-1185">Reference proteome</keyword>
<evidence type="ECO:0000313" key="2">
    <source>
        <dbReference type="Proteomes" id="UP000287972"/>
    </source>
</evidence>
<gene>
    <name evidence="1" type="ORF">CEP51_015327</name>
</gene>
<accession>A0A428PBW6</accession>
<evidence type="ECO:0000313" key="1">
    <source>
        <dbReference type="EMBL" id="RSL50568.1"/>
    </source>
</evidence>
<reference evidence="1 2" key="1">
    <citation type="submission" date="2017-06" db="EMBL/GenBank/DDBJ databases">
        <title>Comparative genomic analysis of Ambrosia Fusariam Clade fungi.</title>
        <authorList>
            <person name="Stajich J.E."/>
            <person name="Carrillo J."/>
            <person name="Kijimoto T."/>
            <person name="Eskalen A."/>
            <person name="O'Donnell K."/>
            <person name="Kasson M."/>
        </authorList>
    </citation>
    <scope>NUCLEOTIDE SEQUENCE [LARGE SCALE GENOMIC DNA]</scope>
    <source>
        <strain evidence="1 2">NRRL62606</strain>
    </source>
</reference>
<sequence>MVPTVVGPRRIQTVHALLSSFHDSCSGRPQCWRHENFPYINVSQAHDTAAGVRFKAQQFFEYKDIVVSFPPGVYPHHSDEPWAYRLRERVLGNERVSSFQGIRFDMLMAKGRIYGDERWLVGEDYHGHITLLRF</sequence>
<dbReference type="EMBL" id="NKCL01000810">
    <property type="protein sequence ID" value="RSL50568.1"/>
    <property type="molecule type" value="Genomic_DNA"/>
</dbReference>